<evidence type="ECO:0000313" key="11">
    <source>
        <dbReference type="EMBL" id="MDQ0314191.1"/>
    </source>
</evidence>
<dbReference type="RefSeq" id="WP_306883968.1">
    <property type="nucleotide sequence ID" value="NZ_JAUSUL010000001.1"/>
</dbReference>
<keyword evidence="6 9" id="KW-0822">Tryptophan biosynthesis</keyword>
<keyword evidence="5 9" id="KW-0028">Amino-acid biosynthesis</keyword>
<dbReference type="InterPro" id="IPR011060">
    <property type="entry name" value="RibuloseP-bd_barrel"/>
</dbReference>
<dbReference type="CDD" id="cd00405">
    <property type="entry name" value="PRAI"/>
    <property type="match status" value="1"/>
</dbReference>
<dbReference type="Gene3D" id="3.20.20.70">
    <property type="entry name" value="Aldolase class I"/>
    <property type="match status" value="1"/>
</dbReference>
<comment type="catalytic activity">
    <reaction evidence="1 9">
        <text>N-(5-phospho-beta-D-ribosyl)anthranilate = 1-(2-carboxyphenylamino)-1-deoxy-D-ribulose 5-phosphate</text>
        <dbReference type="Rhea" id="RHEA:21540"/>
        <dbReference type="ChEBI" id="CHEBI:18277"/>
        <dbReference type="ChEBI" id="CHEBI:58613"/>
        <dbReference type="EC" id="5.3.1.24"/>
    </reaction>
</comment>
<comment type="similarity">
    <text evidence="9">Belongs to the TrpF family.</text>
</comment>
<comment type="caution">
    <text evidence="11">The sequence shown here is derived from an EMBL/GenBank/DDBJ whole genome shotgun (WGS) entry which is preliminary data.</text>
</comment>
<dbReference type="Proteomes" id="UP001229244">
    <property type="component" value="Unassembled WGS sequence"/>
</dbReference>
<evidence type="ECO:0000256" key="9">
    <source>
        <dbReference type="HAMAP-Rule" id="MF_00135"/>
    </source>
</evidence>
<dbReference type="Pfam" id="PF00697">
    <property type="entry name" value="PRAI"/>
    <property type="match status" value="1"/>
</dbReference>
<sequence length="235" mass="24416">MTERAGSPRPPLAERASPRIKICGLTDPAAVDAAIAAGADMIGLVFFPPSPRNLSLDAGAVLAERARGRAGIVALTVNAEPALLDRIAETVRPTLLQFHGKESPETVAATRTRLGLPVMKAIGVATADDLEPVAAYRDIADHILLDAKPPRDATRPGGNGAAFDWSLLAALDRGLPFMLSGGLTPENVSDAVTVVRPWAVDVSSGVESAPGQKDVSRMSAFVASVRRASETLAAV</sequence>
<dbReference type="PANTHER" id="PTHR42894:SF1">
    <property type="entry name" value="N-(5'-PHOSPHORIBOSYL)ANTHRANILATE ISOMERASE"/>
    <property type="match status" value="1"/>
</dbReference>
<evidence type="ECO:0000256" key="3">
    <source>
        <dbReference type="ARBA" id="ARBA00012572"/>
    </source>
</evidence>
<evidence type="ECO:0000256" key="2">
    <source>
        <dbReference type="ARBA" id="ARBA00004664"/>
    </source>
</evidence>
<dbReference type="InterPro" id="IPR044643">
    <property type="entry name" value="TrpF_fam"/>
</dbReference>
<dbReference type="EMBL" id="JAUSUL010000001">
    <property type="protein sequence ID" value="MDQ0314191.1"/>
    <property type="molecule type" value="Genomic_DNA"/>
</dbReference>
<evidence type="ECO:0000256" key="7">
    <source>
        <dbReference type="ARBA" id="ARBA00023141"/>
    </source>
</evidence>
<evidence type="ECO:0000256" key="5">
    <source>
        <dbReference type="ARBA" id="ARBA00022605"/>
    </source>
</evidence>
<gene>
    <name evidence="9" type="primary">trpF</name>
    <name evidence="11" type="ORF">J2S73_000628</name>
</gene>
<keyword evidence="8 9" id="KW-0413">Isomerase</keyword>
<dbReference type="HAMAP" id="MF_00135">
    <property type="entry name" value="PRAI"/>
    <property type="match status" value="1"/>
</dbReference>
<evidence type="ECO:0000256" key="8">
    <source>
        <dbReference type="ARBA" id="ARBA00023235"/>
    </source>
</evidence>
<evidence type="ECO:0000313" key="12">
    <source>
        <dbReference type="Proteomes" id="UP001229244"/>
    </source>
</evidence>
<dbReference type="AlphaFoldDB" id="A0AAE3VLD6"/>
<proteinExistence type="inferred from homology"/>
<dbReference type="PANTHER" id="PTHR42894">
    <property type="entry name" value="N-(5'-PHOSPHORIBOSYL)ANTHRANILATE ISOMERASE"/>
    <property type="match status" value="1"/>
</dbReference>
<reference evidence="11" key="1">
    <citation type="submission" date="2023-07" db="EMBL/GenBank/DDBJ databases">
        <title>Genomic Encyclopedia of Type Strains, Phase IV (KMG-IV): sequencing the most valuable type-strain genomes for metagenomic binning, comparative biology and taxonomic classification.</title>
        <authorList>
            <person name="Goeker M."/>
        </authorList>
    </citation>
    <scope>NUCLEOTIDE SEQUENCE</scope>
    <source>
        <strain evidence="11">DSM 21202</strain>
    </source>
</reference>
<feature type="domain" description="N-(5'phosphoribosyl) anthranilate isomerase (PRAI)" evidence="10">
    <location>
        <begin position="20"/>
        <end position="222"/>
    </location>
</feature>
<dbReference type="InterPro" id="IPR013785">
    <property type="entry name" value="Aldolase_TIM"/>
</dbReference>
<accession>A0AAE3VLD6</accession>
<dbReference type="GO" id="GO:0004640">
    <property type="term" value="F:phosphoribosylanthranilate isomerase activity"/>
    <property type="evidence" value="ECO:0007669"/>
    <property type="project" value="UniProtKB-UniRule"/>
</dbReference>
<evidence type="ECO:0000256" key="1">
    <source>
        <dbReference type="ARBA" id="ARBA00001164"/>
    </source>
</evidence>
<name>A0AAE3VLD6_9HYPH</name>
<dbReference type="SUPFAM" id="SSF51366">
    <property type="entry name" value="Ribulose-phoshate binding barrel"/>
    <property type="match status" value="1"/>
</dbReference>
<evidence type="ECO:0000256" key="4">
    <source>
        <dbReference type="ARBA" id="ARBA00022272"/>
    </source>
</evidence>
<dbReference type="NCBIfam" id="NF002295">
    <property type="entry name" value="PRK01222.1-1"/>
    <property type="match status" value="1"/>
</dbReference>
<organism evidence="11 12">
    <name type="scientific">Amorphus orientalis</name>
    <dbReference type="NCBI Taxonomy" id="649198"/>
    <lineage>
        <taxon>Bacteria</taxon>
        <taxon>Pseudomonadati</taxon>
        <taxon>Pseudomonadota</taxon>
        <taxon>Alphaproteobacteria</taxon>
        <taxon>Hyphomicrobiales</taxon>
        <taxon>Amorphaceae</taxon>
        <taxon>Amorphus</taxon>
    </lineage>
</organism>
<dbReference type="InterPro" id="IPR001240">
    <property type="entry name" value="PRAI_dom"/>
</dbReference>
<dbReference type="EC" id="5.3.1.24" evidence="3 9"/>
<evidence type="ECO:0000256" key="6">
    <source>
        <dbReference type="ARBA" id="ARBA00022822"/>
    </source>
</evidence>
<evidence type="ECO:0000259" key="10">
    <source>
        <dbReference type="Pfam" id="PF00697"/>
    </source>
</evidence>
<protein>
    <recommendedName>
        <fullName evidence="4 9">N-(5'-phosphoribosyl)anthranilate isomerase</fullName>
        <shortName evidence="9">PRAI</shortName>
        <ecNumber evidence="3 9">5.3.1.24</ecNumber>
    </recommendedName>
</protein>
<keyword evidence="7 9" id="KW-0057">Aromatic amino acid biosynthesis</keyword>
<keyword evidence="12" id="KW-1185">Reference proteome</keyword>
<dbReference type="GO" id="GO:0000162">
    <property type="term" value="P:L-tryptophan biosynthetic process"/>
    <property type="evidence" value="ECO:0007669"/>
    <property type="project" value="UniProtKB-UniRule"/>
</dbReference>
<comment type="pathway">
    <text evidence="2 9">Amino-acid biosynthesis; L-tryptophan biosynthesis; L-tryptophan from chorismate: step 3/5.</text>
</comment>